<accession>A0A5C3DX37</accession>
<evidence type="ECO:0000313" key="3">
    <source>
        <dbReference type="Proteomes" id="UP000324022"/>
    </source>
</evidence>
<evidence type="ECO:0000256" key="1">
    <source>
        <dbReference type="SAM" id="MobiDB-lite"/>
    </source>
</evidence>
<keyword evidence="3" id="KW-1185">Reference proteome</keyword>
<feature type="compositionally biased region" description="Basic and acidic residues" evidence="1">
    <location>
        <begin position="18"/>
        <end position="30"/>
    </location>
</feature>
<feature type="compositionally biased region" description="Low complexity" evidence="1">
    <location>
        <begin position="1"/>
        <end position="17"/>
    </location>
</feature>
<name>A0A5C3DX37_9BASI</name>
<organism evidence="2 3">
    <name type="scientific">Ustilago trichophora</name>
    <dbReference type="NCBI Taxonomy" id="86804"/>
    <lineage>
        <taxon>Eukaryota</taxon>
        <taxon>Fungi</taxon>
        <taxon>Dikarya</taxon>
        <taxon>Basidiomycota</taxon>
        <taxon>Ustilaginomycotina</taxon>
        <taxon>Ustilaginomycetes</taxon>
        <taxon>Ustilaginales</taxon>
        <taxon>Ustilaginaceae</taxon>
        <taxon>Ustilago</taxon>
    </lineage>
</organism>
<proteinExistence type="predicted"/>
<gene>
    <name evidence="2" type="ORF">UTRI_01691</name>
</gene>
<protein>
    <submittedName>
        <fullName evidence="2">Uncharacterized protein</fullName>
    </submittedName>
</protein>
<evidence type="ECO:0000313" key="2">
    <source>
        <dbReference type="EMBL" id="SPO23013.1"/>
    </source>
</evidence>
<reference evidence="2 3" key="1">
    <citation type="submission" date="2018-03" db="EMBL/GenBank/DDBJ databases">
        <authorList>
            <person name="Guldener U."/>
        </authorList>
    </citation>
    <scope>NUCLEOTIDE SEQUENCE [LARGE SCALE GENOMIC DNA]</scope>
    <source>
        <strain evidence="2 3">NBRC100155</strain>
    </source>
</reference>
<dbReference type="AlphaFoldDB" id="A0A5C3DX37"/>
<sequence>MASASDSGSAAAGSSTARHIEVDVEEDVRAGEVAQGTDEEMGGDATPAAGGAQTPQSQNDRSDLAPSFYQNDSLKKRQTGSTLADTSVTVIDDDDDLMEPELPGREERFLDDKIRARYIQEIGDIF</sequence>
<dbReference type="Proteomes" id="UP000324022">
    <property type="component" value="Unassembled WGS sequence"/>
</dbReference>
<feature type="region of interest" description="Disordered" evidence="1">
    <location>
        <begin position="1"/>
        <end position="87"/>
    </location>
</feature>
<dbReference type="EMBL" id="OOIN01000005">
    <property type="protein sequence ID" value="SPO23013.1"/>
    <property type="molecule type" value="Genomic_DNA"/>
</dbReference>
<dbReference type="OrthoDB" id="2555657at2759"/>